<dbReference type="AlphaFoldDB" id="A0A2A2AA92"/>
<dbReference type="InterPro" id="IPR050250">
    <property type="entry name" value="Macrolide_Exporter_MacB"/>
</dbReference>
<feature type="domain" description="ABC3 transporter permease C-terminal" evidence="8">
    <location>
        <begin position="338"/>
        <end position="465"/>
    </location>
</feature>
<gene>
    <name evidence="9" type="ORF">CK620_06080</name>
</gene>
<comment type="subcellular location">
    <subcellularLocation>
        <location evidence="1">Cell membrane</location>
        <topology evidence="1">Multi-pass membrane protein</topology>
    </subcellularLocation>
</comment>
<dbReference type="PANTHER" id="PTHR30572">
    <property type="entry name" value="MEMBRANE COMPONENT OF TRANSPORTER-RELATED"/>
    <property type="match status" value="1"/>
</dbReference>
<comment type="caution">
    <text evidence="9">The sequence shown here is derived from an EMBL/GenBank/DDBJ whole genome shotgun (WGS) entry which is preliminary data.</text>
</comment>
<evidence type="ECO:0000256" key="6">
    <source>
        <dbReference type="ARBA" id="ARBA00038076"/>
    </source>
</evidence>
<evidence type="ECO:0000256" key="2">
    <source>
        <dbReference type="ARBA" id="ARBA00022475"/>
    </source>
</evidence>
<evidence type="ECO:0000256" key="7">
    <source>
        <dbReference type="SAM" id="Phobius"/>
    </source>
</evidence>
<dbReference type="Pfam" id="PF02687">
    <property type="entry name" value="FtsX"/>
    <property type="match status" value="1"/>
</dbReference>
<protein>
    <recommendedName>
        <fullName evidence="8">ABC3 transporter permease C-terminal domain-containing protein</fullName>
    </recommendedName>
</protein>
<evidence type="ECO:0000313" key="9">
    <source>
        <dbReference type="EMBL" id="PAT35425.1"/>
    </source>
</evidence>
<dbReference type="RefSeq" id="WP_095549517.1">
    <property type="nucleotide sequence ID" value="NZ_NSJF01000002.1"/>
</dbReference>
<evidence type="ECO:0000313" key="10">
    <source>
        <dbReference type="Proteomes" id="UP000217999"/>
    </source>
</evidence>
<sequence>MKTFSLALRNVLRNRRRTLITLGAIGVAAAAIVVLAGYVSATIQGLQTMTVRSTGHLHVMVEGWLDFGRAAPSQYALRDADDVQRLLEEDEALRPMLRVLSPMLQVQGVAGYFETGNSSTFVAAGWSPGPRQRMLDWDGLGTGHPPMAANLDPARPDAGTIGVGLAQLLGMCDALKISDCAARPTDTADADAPTIGQDLAELGQQARTLARSEQQRPSTDEVAIELMAASSGGAPNIVRMPIRQAQRLGQRELDMMYVGMPLPLAQRLVFGPDGKDVSALVLQLHRTEQLPAAQARVHTLLQQRYQTQGGQKLQVRNFMDVQPAYGQIVAMFNTLLGFVTLLMLVVTLFSVANTVNMAVSERVHEIGTLRAMGLTRGDILRLFLAEGGLLGLLGGSLGVLSAMALSVWGINRAGLSWTPPGSTTSVPIQIDIAGNLALCAAIVGLMALIACLSSWWPARRASHQQIVEALSHV</sequence>
<feature type="transmembrane region" description="Helical" evidence="7">
    <location>
        <begin position="430"/>
        <end position="456"/>
    </location>
</feature>
<dbReference type="GO" id="GO:0022857">
    <property type="term" value="F:transmembrane transporter activity"/>
    <property type="evidence" value="ECO:0007669"/>
    <property type="project" value="TreeGrafter"/>
</dbReference>
<keyword evidence="4 7" id="KW-1133">Transmembrane helix</keyword>
<evidence type="ECO:0000256" key="4">
    <source>
        <dbReference type="ARBA" id="ARBA00022989"/>
    </source>
</evidence>
<keyword evidence="3 7" id="KW-0812">Transmembrane</keyword>
<feature type="transmembrane region" description="Helical" evidence="7">
    <location>
        <begin position="335"/>
        <end position="359"/>
    </location>
</feature>
<organism evidence="9 10">
    <name type="scientific">Vandammella animalimorsus</name>
    <dbReference type="NCBI Taxonomy" id="2029117"/>
    <lineage>
        <taxon>Bacteria</taxon>
        <taxon>Pseudomonadati</taxon>
        <taxon>Pseudomonadota</taxon>
        <taxon>Betaproteobacteria</taxon>
        <taxon>Burkholderiales</taxon>
        <taxon>Comamonadaceae</taxon>
        <taxon>Vandammella</taxon>
    </lineage>
</organism>
<evidence type="ECO:0000259" key="8">
    <source>
        <dbReference type="Pfam" id="PF02687"/>
    </source>
</evidence>
<evidence type="ECO:0000256" key="3">
    <source>
        <dbReference type="ARBA" id="ARBA00022692"/>
    </source>
</evidence>
<feature type="transmembrane region" description="Helical" evidence="7">
    <location>
        <begin position="380"/>
        <end position="410"/>
    </location>
</feature>
<proteinExistence type="inferred from homology"/>
<keyword evidence="2" id="KW-1003">Cell membrane</keyword>
<dbReference type="Proteomes" id="UP000217999">
    <property type="component" value="Unassembled WGS sequence"/>
</dbReference>
<name>A0A2A2AA92_9BURK</name>
<dbReference type="EMBL" id="NSJF01000002">
    <property type="protein sequence ID" value="PAT35425.1"/>
    <property type="molecule type" value="Genomic_DNA"/>
</dbReference>
<dbReference type="PANTHER" id="PTHR30572:SF4">
    <property type="entry name" value="ABC TRANSPORTER PERMEASE YTRF"/>
    <property type="match status" value="1"/>
</dbReference>
<evidence type="ECO:0000256" key="1">
    <source>
        <dbReference type="ARBA" id="ARBA00004651"/>
    </source>
</evidence>
<reference evidence="9 10" key="1">
    <citation type="submission" date="2017-08" db="EMBL/GenBank/DDBJ databases">
        <title>WGS of Clinical strains of the CDC Group NO-1 linked to zoonotic infections in humans.</title>
        <authorList>
            <person name="Bernier A.-M."/>
            <person name="Bernard K."/>
        </authorList>
    </citation>
    <scope>NUCLEOTIDE SEQUENCE [LARGE SCALE GENOMIC DNA]</scope>
    <source>
        <strain evidence="9 10">NML03-0146</strain>
    </source>
</reference>
<dbReference type="InterPro" id="IPR003838">
    <property type="entry name" value="ABC3_permease_C"/>
</dbReference>
<dbReference type="GO" id="GO:0005886">
    <property type="term" value="C:plasma membrane"/>
    <property type="evidence" value="ECO:0007669"/>
    <property type="project" value="UniProtKB-SubCell"/>
</dbReference>
<keyword evidence="5 7" id="KW-0472">Membrane</keyword>
<evidence type="ECO:0000256" key="5">
    <source>
        <dbReference type="ARBA" id="ARBA00023136"/>
    </source>
</evidence>
<accession>A0A2A2AA92</accession>
<comment type="similarity">
    <text evidence="6">Belongs to the ABC-4 integral membrane protein family.</text>
</comment>